<protein>
    <submittedName>
        <fullName evidence="2">Uncharacterized protein</fullName>
    </submittedName>
</protein>
<evidence type="ECO:0000256" key="1">
    <source>
        <dbReference type="SAM" id="Phobius"/>
    </source>
</evidence>
<keyword evidence="1" id="KW-1133">Transmembrane helix</keyword>
<dbReference type="OrthoDB" id="5197566at2"/>
<dbReference type="InterPro" id="IPR054198">
    <property type="entry name" value="DUF6903"/>
</dbReference>
<organism evidence="2 3">
    <name type="scientific">Streptomyces paludis</name>
    <dbReference type="NCBI Taxonomy" id="2282738"/>
    <lineage>
        <taxon>Bacteria</taxon>
        <taxon>Bacillati</taxon>
        <taxon>Actinomycetota</taxon>
        <taxon>Actinomycetes</taxon>
        <taxon>Kitasatosporales</taxon>
        <taxon>Streptomycetaceae</taxon>
        <taxon>Streptomyces</taxon>
    </lineage>
</organism>
<reference evidence="3" key="1">
    <citation type="submission" date="2018-07" db="EMBL/GenBank/DDBJ databases">
        <authorList>
            <person name="Zhao J."/>
        </authorList>
    </citation>
    <scope>NUCLEOTIDE SEQUENCE [LARGE SCALE GENOMIC DNA]</scope>
    <source>
        <strain evidence="3">GSSD-12</strain>
    </source>
</reference>
<evidence type="ECO:0000313" key="2">
    <source>
        <dbReference type="EMBL" id="AXG81792.1"/>
    </source>
</evidence>
<dbReference type="KEGG" id="spad:DVK44_33270"/>
<dbReference type="Pfam" id="PF21844">
    <property type="entry name" value="DUF6903"/>
    <property type="match status" value="1"/>
</dbReference>
<name>A0A345HYL8_9ACTN</name>
<proteinExistence type="predicted"/>
<accession>A0A345HYL8</accession>
<keyword evidence="1" id="KW-0812">Transmembrane</keyword>
<keyword evidence="3" id="KW-1185">Reference proteome</keyword>
<gene>
    <name evidence="2" type="ORF">DVK44_33270</name>
</gene>
<feature type="transmembrane region" description="Helical" evidence="1">
    <location>
        <begin position="33"/>
        <end position="54"/>
    </location>
</feature>
<keyword evidence="1" id="KW-0472">Membrane</keyword>
<dbReference type="Proteomes" id="UP000253868">
    <property type="component" value="Chromosome"/>
</dbReference>
<dbReference type="EMBL" id="CP031194">
    <property type="protein sequence ID" value="AXG81792.1"/>
    <property type="molecule type" value="Genomic_DNA"/>
</dbReference>
<sequence>MKEPTRTASLVAARTLLAAGCLALVVMARTTVGWGNLLVMVAGLGGLLALLATYNRRFR</sequence>
<dbReference type="RefSeq" id="WP_114664333.1">
    <property type="nucleotide sequence ID" value="NZ_CP031194.1"/>
</dbReference>
<evidence type="ECO:0000313" key="3">
    <source>
        <dbReference type="Proteomes" id="UP000253868"/>
    </source>
</evidence>
<dbReference type="AlphaFoldDB" id="A0A345HYL8"/>